<dbReference type="RefSeq" id="WP_069330461.1">
    <property type="nucleotide sequence ID" value="NZ_JAYFRT010000010.1"/>
</dbReference>
<keyword evidence="1" id="KW-0812">Transmembrane</keyword>
<reference evidence="2 3" key="1">
    <citation type="submission" date="2018-04" db="EMBL/GenBank/DDBJ databases">
        <title>Genomic Encyclopedia of Type Strains, Phase III (KMG-III): the genomes of soil and plant-associated and newly described type strains.</title>
        <authorList>
            <person name="Whitman W."/>
        </authorList>
    </citation>
    <scope>NUCLEOTIDE SEQUENCE [LARGE SCALE GENOMIC DNA]</scope>
    <source>
        <strain evidence="2 3">JA192</strain>
    </source>
</reference>
<keyword evidence="1" id="KW-1133">Transmembrane helix</keyword>
<dbReference type="InterPro" id="IPR007211">
    <property type="entry name" value="DUF378"/>
</dbReference>
<dbReference type="EMBL" id="PZZW01000008">
    <property type="protein sequence ID" value="PTM76496.1"/>
    <property type="molecule type" value="Genomic_DNA"/>
</dbReference>
<feature type="transmembrane region" description="Helical" evidence="1">
    <location>
        <begin position="7"/>
        <end position="34"/>
    </location>
</feature>
<dbReference type="PANTHER" id="PTHR37304:SF1">
    <property type="entry name" value="MEMBRANE PROTEIN"/>
    <property type="match status" value="1"/>
</dbReference>
<protein>
    <recommendedName>
        <fullName evidence="4">DUF378 domain-containing protein</fullName>
    </recommendedName>
</protein>
<evidence type="ECO:0000256" key="1">
    <source>
        <dbReference type="SAM" id="Phobius"/>
    </source>
</evidence>
<evidence type="ECO:0008006" key="4">
    <source>
        <dbReference type="Google" id="ProtNLM"/>
    </source>
</evidence>
<organism evidence="2 3">
    <name type="scientific">Cereibacter johrii</name>
    <dbReference type="NCBI Taxonomy" id="445629"/>
    <lineage>
        <taxon>Bacteria</taxon>
        <taxon>Pseudomonadati</taxon>
        <taxon>Pseudomonadota</taxon>
        <taxon>Alphaproteobacteria</taxon>
        <taxon>Rhodobacterales</taxon>
        <taxon>Paracoccaceae</taxon>
        <taxon>Cereibacter</taxon>
    </lineage>
</organism>
<evidence type="ECO:0000313" key="3">
    <source>
        <dbReference type="Proteomes" id="UP000240800"/>
    </source>
</evidence>
<keyword evidence="3" id="KW-1185">Reference proteome</keyword>
<name>A0ABX5J8L1_9RHOB</name>
<dbReference type="Proteomes" id="UP000240800">
    <property type="component" value="Unassembled WGS sequence"/>
</dbReference>
<accession>A0ABX5J8L1</accession>
<sequence length="78" mass="8600">MRSLNLITLCLIIIGGLNWLLVGLFQFDLVAALFGGQQAILARIVYILVGLSALWQLSVFFKAMKTDSVHAESAGRRH</sequence>
<keyword evidence="1" id="KW-0472">Membrane</keyword>
<dbReference type="PANTHER" id="PTHR37304">
    <property type="entry name" value="MEMBRANE PROTEIN-RELATED"/>
    <property type="match status" value="1"/>
</dbReference>
<dbReference type="Pfam" id="PF04070">
    <property type="entry name" value="DUF378"/>
    <property type="match status" value="1"/>
</dbReference>
<comment type="caution">
    <text evidence="2">The sequence shown here is derived from an EMBL/GenBank/DDBJ whole genome shotgun (WGS) entry which is preliminary data.</text>
</comment>
<proteinExistence type="predicted"/>
<evidence type="ECO:0000313" key="2">
    <source>
        <dbReference type="EMBL" id="PTM76496.1"/>
    </source>
</evidence>
<gene>
    <name evidence="2" type="ORF">C8J29_10894</name>
</gene>
<feature type="transmembrane region" description="Helical" evidence="1">
    <location>
        <begin position="40"/>
        <end position="61"/>
    </location>
</feature>